<evidence type="ECO:0000256" key="1">
    <source>
        <dbReference type="ARBA" id="ARBA00008683"/>
    </source>
</evidence>
<dbReference type="PANTHER" id="PTHR42987:SF4">
    <property type="entry name" value="PROTEASE SOHB-RELATED"/>
    <property type="match status" value="1"/>
</dbReference>
<dbReference type="PROSITE" id="PS51257">
    <property type="entry name" value="PROKAR_LIPOPROTEIN"/>
    <property type="match status" value="1"/>
</dbReference>
<accession>G7VGQ3</accession>
<dbReference type="EMBL" id="CP003098">
    <property type="protein sequence ID" value="AET33153.1"/>
    <property type="molecule type" value="Genomic_DNA"/>
</dbReference>
<reference evidence="6 7" key="1">
    <citation type="journal article" date="2012" name="J. Bacteriol.">
        <title>Complete genome sequence of strain 1860, a crenarchaeon of the genus pyrobaculum able to grow with various electron acceptors.</title>
        <authorList>
            <person name="Mardanov A.V."/>
            <person name="Gumerov V.M."/>
            <person name="Slobodkina G.B."/>
            <person name="Beletsky A.V."/>
            <person name="Bonch-Osmolovskaya E.A."/>
            <person name="Ravin N.V."/>
            <person name="Skryabin K.G."/>
        </authorList>
    </citation>
    <scope>NUCLEOTIDE SEQUENCE [LARGE SCALE GENOMIC DNA]</scope>
    <source>
        <strain evidence="6 7">1860</strain>
    </source>
</reference>
<dbReference type="GeneID" id="11596240"/>
<evidence type="ECO:0000313" key="7">
    <source>
        <dbReference type="Proteomes" id="UP000005867"/>
    </source>
</evidence>
<dbReference type="Gene3D" id="3.90.226.10">
    <property type="entry name" value="2-enoyl-CoA Hydratase, Chain A, domain 1"/>
    <property type="match status" value="1"/>
</dbReference>
<feature type="domain" description="Peptidase S49" evidence="5">
    <location>
        <begin position="173"/>
        <end position="236"/>
    </location>
</feature>
<sequence>MAERWVVLGVSLALAVSVAALFLAFTACRAPPQPPQPAKPKIVLVPVNYVIDSPQVDKTVSALTSIAQRDDVAGIVLVIDSPGGTVSATEALYTALRGINKTKYAVVNGLAASGAYYVAVAADKIYATPSSWVGSVGVIAVLWPEEYFYDIPDYVYTTGPLKYYGRELVDYYNDIERVRLNFVNAVLKGRAGKIKADPQVFETATIFTADQAKSLGLVDEIGGIFDAVRDMAQRLGLTQYEVKYLSQVANVSTAPAGAQYKVELSTLLNSTPVPIFYILPTAVQWMLPADGGGNKTPPPAAPPEKPYVVLDMAHDNMVPRSFIEVLRAELATRGYALVSAASEYQLSTLLANATGLVVVNPTAPFSRDGVRAVLNATARGVRVAYFYDMRASAVVVSSGAAYVAPYSLFAVFDPLLTYFNMSGLRAVYNFTAGGANYTENWQFVAVRPRGNWTLLRGVERLLLFSPSAVAASTPLRLEAWGYVFGYGWGNYTVAAQVGNFTFIGTVRSFTPYFITQGDNWRFFKNVVDWLVEKRPIAKKLGPVSAVIYTG</sequence>
<evidence type="ECO:0000256" key="2">
    <source>
        <dbReference type="ARBA" id="ARBA00022670"/>
    </source>
</evidence>
<dbReference type="InterPro" id="IPR001907">
    <property type="entry name" value="ClpP"/>
</dbReference>
<name>G7VGQ3_9CREN</name>
<dbReference type="BioCyc" id="PSP1104324:GJSN-1709-MONOMER"/>
<keyword evidence="7" id="KW-1185">Reference proteome</keyword>
<dbReference type="GO" id="GO:0004176">
    <property type="term" value="F:ATP-dependent peptidase activity"/>
    <property type="evidence" value="ECO:0007669"/>
    <property type="project" value="InterPro"/>
</dbReference>
<dbReference type="InterPro" id="IPR029045">
    <property type="entry name" value="ClpP/crotonase-like_dom_sf"/>
</dbReference>
<dbReference type="CDD" id="cd07023">
    <property type="entry name" value="S49_Sppa_N_C"/>
    <property type="match status" value="1"/>
</dbReference>
<protein>
    <submittedName>
        <fullName evidence="6">Protease IV, conjectural</fullName>
    </submittedName>
</protein>
<evidence type="ECO:0000256" key="4">
    <source>
        <dbReference type="ARBA" id="ARBA00022825"/>
    </source>
</evidence>
<feature type="domain" description="Peptidase S49" evidence="5">
    <location>
        <begin position="100"/>
        <end position="141"/>
    </location>
</feature>
<dbReference type="InterPro" id="IPR002142">
    <property type="entry name" value="Peptidase_S49"/>
</dbReference>
<dbReference type="AlphaFoldDB" id="G7VGQ3"/>
<evidence type="ECO:0000256" key="3">
    <source>
        <dbReference type="ARBA" id="ARBA00022801"/>
    </source>
</evidence>
<proteinExistence type="inferred from homology"/>
<evidence type="ECO:0000259" key="5">
    <source>
        <dbReference type="Pfam" id="PF01343"/>
    </source>
</evidence>
<dbReference type="GO" id="GO:0006508">
    <property type="term" value="P:proteolysis"/>
    <property type="evidence" value="ECO:0007669"/>
    <property type="project" value="UniProtKB-KW"/>
</dbReference>
<keyword evidence="4" id="KW-0720">Serine protease</keyword>
<keyword evidence="3" id="KW-0378">Hydrolase</keyword>
<dbReference type="PRINTS" id="PR00127">
    <property type="entry name" value="CLPPROTEASEP"/>
</dbReference>
<dbReference type="HOGENOM" id="CLU_445943_0_0_2"/>
<dbReference type="PANTHER" id="PTHR42987">
    <property type="entry name" value="PEPTIDASE S49"/>
    <property type="match status" value="1"/>
</dbReference>
<dbReference type="GO" id="GO:0004252">
    <property type="term" value="F:serine-type endopeptidase activity"/>
    <property type="evidence" value="ECO:0007669"/>
    <property type="project" value="InterPro"/>
</dbReference>
<comment type="similarity">
    <text evidence="1">Belongs to the peptidase S49 family.</text>
</comment>
<dbReference type="Proteomes" id="UP000005867">
    <property type="component" value="Chromosome"/>
</dbReference>
<gene>
    <name evidence="6" type="ORF">P186_1743</name>
</gene>
<organism evidence="6 7">
    <name type="scientific">Pyrobaculum ferrireducens</name>
    <dbReference type="NCBI Taxonomy" id="1104324"/>
    <lineage>
        <taxon>Archaea</taxon>
        <taxon>Thermoproteota</taxon>
        <taxon>Thermoprotei</taxon>
        <taxon>Thermoproteales</taxon>
        <taxon>Thermoproteaceae</taxon>
        <taxon>Pyrobaculum</taxon>
    </lineage>
</organism>
<evidence type="ECO:0000313" key="6">
    <source>
        <dbReference type="EMBL" id="AET33153.1"/>
    </source>
</evidence>
<dbReference type="InterPro" id="IPR047272">
    <property type="entry name" value="S49_SppA_C"/>
</dbReference>
<dbReference type="Pfam" id="PF01343">
    <property type="entry name" value="Peptidase_S49"/>
    <property type="match status" value="2"/>
</dbReference>
<dbReference type="OrthoDB" id="27099at2157"/>
<dbReference type="STRING" id="1104324.P186_1743"/>
<dbReference type="SUPFAM" id="SSF52096">
    <property type="entry name" value="ClpP/crotonase"/>
    <property type="match status" value="1"/>
</dbReference>
<dbReference type="eggNOG" id="arCOG01311">
    <property type="taxonomic scope" value="Archaea"/>
</dbReference>
<dbReference type="RefSeq" id="WP_014288978.1">
    <property type="nucleotide sequence ID" value="NC_016645.1"/>
</dbReference>
<keyword evidence="2 6" id="KW-0645">Protease</keyword>
<dbReference type="KEGG" id="pyr:P186_1743"/>